<accession>A0AAE0ITK4</accession>
<feature type="chain" id="PRO_5042236627" evidence="2">
    <location>
        <begin position="30"/>
        <end position="242"/>
    </location>
</feature>
<feature type="compositionally biased region" description="Low complexity" evidence="1">
    <location>
        <begin position="128"/>
        <end position="203"/>
    </location>
</feature>
<evidence type="ECO:0000256" key="1">
    <source>
        <dbReference type="SAM" id="MobiDB-lite"/>
    </source>
</evidence>
<protein>
    <submittedName>
        <fullName evidence="3">Uncharacterized protein</fullName>
    </submittedName>
</protein>
<proteinExistence type="predicted"/>
<evidence type="ECO:0000313" key="3">
    <source>
        <dbReference type="EMBL" id="KAK3330306.1"/>
    </source>
</evidence>
<feature type="region of interest" description="Disordered" evidence="1">
    <location>
        <begin position="128"/>
        <end position="211"/>
    </location>
</feature>
<sequence length="242" mass="25001">MAVFIGHVRLAVAVCFAVVLLVFTGEVSATKTPSSFNFPKCVEACVKASGDFDDRKSVCKAAKGNLLDRVLLCMAVDPDCVDELRDAEDIFLGIIDSVCDDLGKPIPKGTVNEAENFASSLVAKLPKPTTTTTTTKKSSPTTVTVETTKSPTKATTSLESSSTSSTSTSTTAEVVSVTKDAPTDAATSPAVPASTPSPAAARPGSNDATPFGDGLRSSASVSSNFSAYWVTVPLAVLLSLLR</sequence>
<organism evidence="3 4">
    <name type="scientific">Apodospora peruviana</name>
    <dbReference type="NCBI Taxonomy" id="516989"/>
    <lineage>
        <taxon>Eukaryota</taxon>
        <taxon>Fungi</taxon>
        <taxon>Dikarya</taxon>
        <taxon>Ascomycota</taxon>
        <taxon>Pezizomycotina</taxon>
        <taxon>Sordariomycetes</taxon>
        <taxon>Sordariomycetidae</taxon>
        <taxon>Sordariales</taxon>
        <taxon>Lasiosphaeriaceae</taxon>
        <taxon>Apodospora</taxon>
    </lineage>
</organism>
<evidence type="ECO:0000256" key="2">
    <source>
        <dbReference type="SAM" id="SignalP"/>
    </source>
</evidence>
<reference evidence="3" key="1">
    <citation type="journal article" date="2023" name="Mol. Phylogenet. Evol.">
        <title>Genome-scale phylogeny and comparative genomics of the fungal order Sordariales.</title>
        <authorList>
            <person name="Hensen N."/>
            <person name="Bonometti L."/>
            <person name="Westerberg I."/>
            <person name="Brannstrom I.O."/>
            <person name="Guillou S."/>
            <person name="Cros-Aarteil S."/>
            <person name="Calhoun S."/>
            <person name="Haridas S."/>
            <person name="Kuo A."/>
            <person name="Mondo S."/>
            <person name="Pangilinan J."/>
            <person name="Riley R."/>
            <person name="LaButti K."/>
            <person name="Andreopoulos B."/>
            <person name="Lipzen A."/>
            <person name="Chen C."/>
            <person name="Yan M."/>
            <person name="Daum C."/>
            <person name="Ng V."/>
            <person name="Clum A."/>
            <person name="Steindorff A."/>
            <person name="Ohm R.A."/>
            <person name="Martin F."/>
            <person name="Silar P."/>
            <person name="Natvig D.O."/>
            <person name="Lalanne C."/>
            <person name="Gautier V."/>
            <person name="Ament-Velasquez S.L."/>
            <person name="Kruys A."/>
            <person name="Hutchinson M.I."/>
            <person name="Powell A.J."/>
            <person name="Barry K."/>
            <person name="Miller A.N."/>
            <person name="Grigoriev I.V."/>
            <person name="Debuchy R."/>
            <person name="Gladieux P."/>
            <person name="Hiltunen Thoren M."/>
            <person name="Johannesson H."/>
        </authorList>
    </citation>
    <scope>NUCLEOTIDE SEQUENCE</scope>
    <source>
        <strain evidence="3">CBS 118394</strain>
    </source>
</reference>
<keyword evidence="4" id="KW-1185">Reference proteome</keyword>
<dbReference type="Proteomes" id="UP001283341">
    <property type="component" value="Unassembled WGS sequence"/>
</dbReference>
<reference evidence="3" key="2">
    <citation type="submission" date="2023-06" db="EMBL/GenBank/DDBJ databases">
        <authorList>
            <consortium name="Lawrence Berkeley National Laboratory"/>
            <person name="Haridas S."/>
            <person name="Hensen N."/>
            <person name="Bonometti L."/>
            <person name="Westerberg I."/>
            <person name="Brannstrom I.O."/>
            <person name="Guillou S."/>
            <person name="Cros-Aarteil S."/>
            <person name="Calhoun S."/>
            <person name="Kuo A."/>
            <person name="Mondo S."/>
            <person name="Pangilinan J."/>
            <person name="Riley R."/>
            <person name="Labutti K."/>
            <person name="Andreopoulos B."/>
            <person name="Lipzen A."/>
            <person name="Chen C."/>
            <person name="Yanf M."/>
            <person name="Daum C."/>
            <person name="Ng V."/>
            <person name="Clum A."/>
            <person name="Steindorff A."/>
            <person name="Ohm R."/>
            <person name="Martin F."/>
            <person name="Silar P."/>
            <person name="Natvig D."/>
            <person name="Lalanne C."/>
            <person name="Gautier V."/>
            <person name="Ament-Velasquez S.L."/>
            <person name="Kruys A."/>
            <person name="Hutchinson M.I."/>
            <person name="Powell A.J."/>
            <person name="Barry K."/>
            <person name="Miller A.N."/>
            <person name="Grigoriev I.V."/>
            <person name="Debuchy R."/>
            <person name="Gladieux P."/>
            <person name="Thoren M.H."/>
            <person name="Johannesson H."/>
        </authorList>
    </citation>
    <scope>NUCLEOTIDE SEQUENCE</scope>
    <source>
        <strain evidence="3">CBS 118394</strain>
    </source>
</reference>
<keyword evidence="2" id="KW-0732">Signal</keyword>
<feature type="signal peptide" evidence="2">
    <location>
        <begin position="1"/>
        <end position="29"/>
    </location>
</feature>
<name>A0AAE0ITK4_9PEZI</name>
<dbReference type="AlphaFoldDB" id="A0AAE0ITK4"/>
<gene>
    <name evidence="3" type="ORF">B0H66DRAFT_56520</name>
</gene>
<evidence type="ECO:0000313" key="4">
    <source>
        <dbReference type="Proteomes" id="UP001283341"/>
    </source>
</evidence>
<dbReference type="EMBL" id="JAUEDM010000001">
    <property type="protein sequence ID" value="KAK3330306.1"/>
    <property type="molecule type" value="Genomic_DNA"/>
</dbReference>
<comment type="caution">
    <text evidence="3">The sequence shown here is derived from an EMBL/GenBank/DDBJ whole genome shotgun (WGS) entry which is preliminary data.</text>
</comment>